<feature type="region of interest" description="Disordered" evidence="1">
    <location>
        <begin position="120"/>
        <end position="163"/>
    </location>
</feature>
<evidence type="ECO:0000256" key="1">
    <source>
        <dbReference type="SAM" id="MobiDB-lite"/>
    </source>
</evidence>
<dbReference type="EMBL" id="ML180364">
    <property type="protein sequence ID" value="THU77683.1"/>
    <property type="molecule type" value="Genomic_DNA"/>
</dbReference>
<proteinExistence type="predicted"/>
<reference evidence="2 3" key="1">
    <citation type="journal article" date="2019" name="Nat. Ecol. Evol.">
        <title>Megaphylogeny resolves global patterns of mushroom evolution.</title>
        <authorList>
            <person name="Varga T."/>
            <person name="Krizsan K."/>
            <person name="Foldi C."/>
            <person name="Dima B."/>
            <person name="Sanchez-Garcia M."/>
            <person name="Sanchez-Ramirez S."/>
            <person name="Szollosi G.J."/>
            <person name="Szarkandi J.G."/>
            <person name="Papp V."/>
            <person name="Albert L."/>
            <person name="Andreopoulos W."/>
            <person name="Angelini C."/>
            <person name="Antonin V."/>
            <person name="Barry K.W."/>
            <person name="Bougher N.L."/>
            <person name="Buchanan P."/>
            <person name="Buyck B."/>
            <person name="Bense V."/>
            <person name="Catcheside P."/>
            <person name="Chovatia M."/>
            <person name="Cooper J."/>
            <person name="Damon W."/>
            <person name="Desjardin D."/>
            <person name="Finy P."/>
            <person name="Geml J."/>
            <person name="Haridas S."/>
            <person name="Hughes K."/>
            <person name="Justo A."/>
            <person name="Karasinski D."/>
            <person name="Kautmanova I."/>
            <person name="Kiss B."/>
            <person name="Kocsube S."/>
            <person name="Kotiranta H."/>
            <person name="LaButti K.M."/>
            <person name="Lechner B.E."/>
            <person name="Liimatainen K."/>
            <person name="Lipzen A."/>
            <person name="Lukacs Z."/>
            <person name="Mihaltcheva S."/>
            <person name="Morgado L.N."/>
            <person name="Niskanen T."/>
            <person name="Noordeloos M.E."/>
            <person name="Ohm R.A."/>
            <person name="Ortiz-Santana B."/>
            <person name="Ovrebo C."/>
            <person name="Racz N."/>
            <person name="Riley R."/>
            <person name="Savchenko A."/>
            <person name="Shiryaev A."/>
            <person name="Soop K."/>
            <person name="Spirin V."/>
            <person name="Szebenyi C."/>
            <person name="Tomsovsky M."/>
            <person name="Tulloss R.E."/>
            <person name="Uehling J."/>
            <person name="Grigoriev I.V."/>
            <person name="Vagvolgyi C."/>
            <person name="Papp T."/>
            <person name="Martin F.M."/>
            <person name="Miettinen O."/>
            <person name="Hibbett D.S."/>
            <person name="Nagy L.G."/>
        </authorList>
    </citation>
    <scope>NUCLEOTIDE SEQUENCE [LARGE SCALE GENOMIC DNA]</scope>
    <source>
        <strain evidence="2 3">CBS 962.96</strain>
    </source>
</reference>
<protein>
    <submittedName>
        <fullName evidence="2">Uncharacterized protein</fullName>
    </submittedName>
</protein>
<feature type="compositionally biased region" description="Polar residues" evidence="1">
    <location>
        <begin position="70"/>
        <end position="87"/>
    </location>
</feature>
<sequence>MYRLRKGRELEEDEIIIDAITTGLQALTDTVNNPISEYNAAFKKLQRRRQMRPVTDPWEDDSPAQIPEASETTATVQSTTPTLSNPNEDLVDIEERRNEPEIDEEPMLALSTAECVAIDDEDDMLEVGGGDQEIDTDNEDEEDEVSEESEGEWEEDEVDVTLL</sequence>
<name>A0A4S8KQ12_DENBC</name>
<evidence type="ECO:0000313" key="3">
    <source>
        <dbReference type="Proteomes" id="UP000297245"/>
    </source>
</evidence>
<organism evidence="2 3">
    <name type="scientific">Dendrothele bispora (strain CBS 962.96)</name>
    <dbReference type="NCBI Taxonomy" id="1314807"/>
    <lineage>
        <taxon>Eukaryota</taxon>
        <taxon>Fungi</taxon>
        <taxon>Dikarya</taxon>
        <taxon>Basidiomycota</taxon>
        <taxon>Agaricomycotina</taxon>
        <taxon>Agaricomycetes</taxon>
        <taxon>Agaricomycetidae</taxon>
        <taxon>Agaricales</taxon>
        <taxon>Agaricales incertae sedis</taxon>
        <taxon>Dendrothele</taxon>
    </lineage>
</organism>
<accession>A0A4S8KQ12</accession>
<feature type="region of interest" description="Disordered" evidence="1">
    <location>
        <begin position="52"/>
        <end position="92"/>
    </location>
</feature>
<feature type="compositionally biased region" description="Acidic residues" evidence="1">
    <location>
        <begin position="132"/>
        <end position="163"/>
    </location>
</feature>
<gene>
    <name evidence="2" type="ORF">K435DRAFT_877525</name>
</gene>
<keyword evidence="3" id="KW-1185">Reference proteome</keyword>
<dbReference type="AlphaFoldDB" id="A0A4S8KQ12"/>
<dbReference type="Proteomes" id="UP000297245">
    <property type="component" value="Unassembled WGS sequence"/>
</dbReference>
<evidence type="ECO:0000313" key="2">
    <source>
        <dbReference type="EMBL" id="THU77683.1"/>
    </source>
</evidence>